<dbReference type="Pfam" id="PF00005">
    <property type="entry name" value="ABC_tran"/>
    <property type="match status" value="1"/>
</dbReference>
<gene>
    <name evidence="4" type="ORF">FHK82_03080</name>
</gene>
<dbReference type="EMBL" id="VMRY01000003">
    <property type="protein sequence ID" value="TVT59974.1"/>
    <property type="molecule type" value="Genomic_DNA"/>
</dbReference>
<dbReference type="CDD" id="cd00267">
    <property type="entry name" value="ABC_ATPase"/>
    <property type="match status" value="1"/>
</dbReference>
<comment type="caution">
    <text evidence="4">The sequence shown here is derived from an EMBL/GenBank/DDBJ whole genome shotgun (WGS) entry which is preliminary data.</text>
</comment>
<evidence type="ECO:0000313" key="5">
    <source>
        <dbReference type="Proteomes" id="UP000317355"/>
    </source>
</evidence>
<proteinExistence type="predicted"/>
<dbReference type="PROSITE" id="PS00211">
    <property type="entry name" value="ABC_TRANSPORTER_1"/>
    <property type="match status" value="1"/>
</dbReference>
<reference evidence="4 5" key="1">
    <citation type="submission" date="2019-07" db="EMBL/GenBank/DDBJ databases">
        <title>The pathways for chlorine oxyanion respiration interact through the shared metabolite chlorate.</title>
        <authorList>
            <person name="Barnum T.P."/>
            <person name="Cheng Y."/>
            <person name="Hill K.A."/>
            <person name="Lucas L.N."/>
            <person name="Carlson H.K."/>
            <person name="Coates J.D."/>
        </authorList>
    </citation>
    <scope>NUCLEOTIDE SEQUENCE [LARGE SCALE GENOMIC DNA]</scope>
    <source>
        <strain evidence="4">BK-3</strain>
    </source>
</reference>
<keyword evidence="2 4" id="KW-0067">ATP-binding</keyword>
<name>A0A558DG16_9GAMM</name>
<dbReference type="GO" id="GO:0016887">
    <property type="term" value="F:ATP hydrolysis activity"/>
    <property type="evidence" value="ECO:0007669"/>
    <property type="project" value="InterPro"/>
</dbReference>
<dbReference type="PROSITE" id="PS50893">
    <property type="entry name" value="ABC_TRANSPORTER_2"/>
    <property type="match status" value="1"/>
</dbReference>
<organism evidence="4 5">
    <name type="scientific">Sedimenticola thiotaurini</name>
    <dbReference type="NCBI Taxonomy" id="1543721"/>
    <lineage>
        <taxon>Bacteria</taxon>
        <taxon>Pseudomonadati</taxon>
        <taxon>Pseudomonadota</taxon>
        <taxon>Gammaproteobacteria</taxon>
        <taxon>Chromatiales</taxon>
        <taxon>Sedimenticolaceae</taxon>
        <taxon>Sedimenticola</taxon>
    </lineage>
</organism>
<evidence type="ECO:0000313" key="4">
    <source>
        <dbReference type="EMBL" id="TVT59974.1"/>
    </source>
</evidence>
<dbReference type="SMART" id="SM00382">
    <property type="entry name" value="AAA"/>
    <property type="match status" value="1"/>
</dbReference>
<protein>
    <submittedName>
        <fullName evidence="4">ATP-binding cassette domain-containing protein</fullName>
    </submittedName>
</protein>
<evidence type="ECO:0000256" key="2">
    <source>
        <dbReference type="ARBA" id="ARBA00022840"/>
    </source>
</evidence>
<evidence type="ECO:0000259" key="3">
    <source>
        <dbReference type="PROSITE" id="PS50893"/>
    </source>
</evidence>
<feature type="domain" description="ABC transporter" evidence="3">
    <location>
        <begin position="1"/>
        <end position="200"/>
    </location>
</feature>
<dbReference type="InterPro" id="IPR017871">
    <property type="entry name" value="ABC_transporter-like_CS"/>
</dbReference>
<evidence type="ECO:0000256" key="1">
    <source>
        <dbReference type="ARBA" id="ARBA00022741"/>
    </source>
</evidence>
<sequence length="200" mass="21942">MSGLELKQFEGPGLLPIDLKIEPGECVSLTGVSGSGKTRLLRAIADLDPHQGDALVAGQSMLGMPAPDWRRQVGLLPAESHWWCDQVGEHFTNPASQLLGDLGLDGDCLEWQVSRISSGERQRLALARLLDRQPTVLLLDEPTANLDPENTAHVEQLILRYAKAHGAAVLWVSHDPLQRKRISQRRLQIVDSRIIAEASA</sequence>
<dbReference type="AlphaFoldDB" id="A0A558DG16"/>
<accession>A0A558DG16</accession>
<dbReference type="SUPFAM" id="SSF52540">
    <property type="entry name" value="P-loop containing nucleoside triphosphate hydrolases"/>
    <property type="match status" value="1"/>
</dbReference>
<dbReference type="GO" id="GO:0005524">
    <property type="term" value="F:ATP binding"/>
    <property type="evidence" value="ECO:0007669"/>
    <property type="project" value="UniProtKB-KW"/>
</dbReference>
<dbReference type="InterPro" id="IPR027417">
    <property type="entry name" value="P-loop_NTPase"/>
</dbReference>
<dbReference type="InterPro" id="IPR003439">
    <property type="entry name" value="ABC_transporter-like_ATP-bd"/>
</dbReference>
<keyword evidence="1" id="KW-0547">Nucleotide-binding</keyword>
<dbReference type="InterPro" id="IPR003593">
    <property type="entry name" value="AAA+_ATPase"/>
</dbReference>
<dbReference type="Gene3D" id="3.40.50.300">
    <property type="entry name" value="P-loop containing nucleotide triphosphate hydrolases"/>
    <property type="match status" value="1"/>
</dbReference>
<dbReference type="Proteomes" id="UP000317355">
    <property type="component" value="Unassembled WGS sequence"/>
</dbReference>
<dbReference type="PANTHER" id="PTHR43119:SF1">
    <property type="entry name" value="ABC TRANSPORTER DOMAIN-CONTAINING PROTEIN"/>
    <property type="match status" value="1"/>
</dbReference>
<dbReference type="PANTHER" id="PTHR43119">
    <property type="entry name" value="ABC TRANSPORT PROTEIN ATP-BINDING COMPONENT-RELATED"/>
    <property type="match status" value="1"/>
</dbReference>